<dbReference type="PROSITE" id="PS50966">
    <property type="entry name" value="ZF_SWIM"/>
    <property type="match status" value="1"/>
</dbReference>
<name>A0A3M8D177_9BACL</name>
<dbReference type="Pfam" id="PF04434">
    <property type="entry name" value="SWIM"/>
    <property type="match status" value="1"/>
</dbReference>
<gene>
    <name evidence="3" type="ORF">EDM58_06790</name>
</gene>
<comment type="caution">
    <text evidence="3">The sequence shown here is derived from an EMBL/GenBank/DDBJ whole genome shotgun (WGS) entry which is preliminary data.</text>
</comment>
<keyword evidence="1" id="KW-0863">Zinc-finger</keyword>
<dbReference type="AlphaFoldDB" id="A0A3M8D177"/>
<dbReference type="RefSeq" id="WP_122912661.1">
    <property type="nucleotide sequence ID" value="NZ_RHHT01000011.1"/>
</dbReference>
<protein>
    <submittedName>
        <fullName evidence="3">SWIM zinc finger family protein</fullName>
    </submittedName>
</protein>
<evidence type="ECO:0000256" key="1">
    <source>
        <dbReference type="PROSITE-ProRule" id="PRU00325"/>
    </source>
</evidence>
<sequence>MLQRELTRDQAIQTGEQILEVLEGQILERGYTYFSNGVVFNTRVEDEILLKSDVQGTQVYHVSLNMQNVQESTCTCPYSRLCKHIAATFFQMYSVFENPRHFLARSQQPRTLKYSAALLVPPFKKGIQYLTGSHTDTWRDGQLDASASVAEWWRFFESWTRNLPSAMESFRASSELFSSYENLLGIAVSWPPRRASLFAVHATLFHLNLLQEFVLTKRHSHWSQELSQSAERLLSNLEGLLYYWDPSHLDEDDQKALNETKQLLSEWKNKEYLSVFEMLAYQLLWWNLLQAPAWVQEESEELDLRIADPATTPAQLETYRMLKALFLVMDGKDQDALEIWLANQQLPLAFYLPLLKSFARGQEWERFLEWTHRLERLIGTADQAHYRFVTAIWREAMKQLGREQECGTRLKAFLPGSFAEYAAFLFEHQHYREWLDLQLSYRIPFPEIQAWNIKAIEESNPPLLLPLFLSEVNRLIDERNRPAYKEAIKLLKKVRSLYSKLNQELRWESYLELLSAKHNRLRAFQEELRRGNLNV</sequence>
<evidence type="ECO:0000313" key="3">
    <source>
        <dbReference type="EMBL" id="RNB81834.1"/>
    </source>
</evidence>
<evidence type="ECO:0000313" key="4">
    <source>
        <dbReference type="Proteomes" id="UP000281915"/>
    </source>
</evidence>
<keyword evidence="1" id="KW-0479">Metal-binding</keyword>
<evidence type="ECO:0000259" key="2">
    <source>
        <dbReference type="PROSITE" id="PS50966"/>
    </source>
</evidence>
<dbReference type="Proteomes" id="UP000281915">
    <property type="component" value="Unassembled WGS sequence"/>
</dbReference>
<dbReference type="EMBL" id="RHHT01000011">
    <property type="protein sequence ID" value="RNB81834.1"/>
    <property type="molecule type" value="Genomic_DNA"/>
</dbReference>
<keyword evidence="1" id="KW-0862">Zinc</keyword>
<feature type="domain" description="SWIM-type" evidence="2">
    <location>
        <begin position="60"/>
        <end position="93"/>
    </location>
</feature>
<organism evidence="3 4">
    <name type="scientific">Brevibacillus panacihumi</name>
    <dbReference type="NCBI Taxonomy" id="497735"/>
    <lineage>
        <taxon>Bacteria</taxon>
        <taxon>Bacillati</taxon>
        <taxon>Bacillota</taxon>
        <taxon>Bacilli</taxon>
        <taxon>Bacillales</taxon>
        <taxon>Paenibacillaceae</taxon>
        <taxon>Brevibacillus</taxon>
    </lineage>
</organism>
<dbReference type="GO" id="GO:0008270">
    <property type="term" value="F:zinc ion binding"/>
    <property type="evidence" value="ECO:0007669"/>
    <property type="project" value="UniProtKB-KW"/>
</dbReference>
<accession>A0A3M8D177</accession>
<dbReference type="InterPro" id="IPR007527">
    <property type="entry name" value="Znf_SWIM"/>
</dbReference>
<reference evidence="3 4" key="1">
    <citation type="submission" date="2018-10" db="EMBL/GenBank/DDBJ databases">
        <title>Phylogenomics of Brevibacillus.</title>
        <authorList>
            <person name="Dunlap C."/>
        </authorList>
    </citation>
    <scope>NUCLEOTIDE SEQUENCE [LARGE SCALE GENOMIC DNA]</scope>
    <source>
        <strain evidence="3 4">JCM 15085</strain>
    </source>
</reference>
<proteinExistence type="predicted"/>